<evidence type="ECO:0000256" key="8">
    <source>
        <dbReference type="ARBA" id="ARBA00023136"/>
    </source>
</evidence>
<dbReference type="RefSeq" id="WP_125554277.1">
    <property type="nucleotide sequence ID" value="NZ_JBHSSL010000084.1"/>
</dbReference>
<evidence type="ECO:0000256" key="6">
    <source>
        <dbReference type="ARBA" id="ARBA00023053"/>
    </source>
</evidence>
<keyword evidence="5 10" id="KW-1133">Transmembrane helix</keyword>
<accession>A0ABW1RDU0</accession>
<dbReference type="EMBL" id="JBHSSL010000084">
    <property type="protein sequence ID" value="MFC6171010.1"/>
    <property type="molecule type" value="Genomic_DNA"/>
</dbReference>
<comment type="subcellular location">
    <subcellularLocation>
        <location evidence="1">Cell membrane</location>
        <topology evidence="1">Multi-pass membrane protein</topology>
    </subcellularLocation>
</comment>
<dbReference type="PANTHER" id="PTHR10110:SF86">
    <property type="entry name" value="SODIUM_HYDROGEN EXCHANGER 7"/>
    <property type="match status" value="1"/>
</dbReference>
<name>A0ABW1RDU0_9LACO</name>
<protein>
    <submittedName>
        <fullName evidence="12">Cation:proton antiporter</fullName>
    </submittedName>
</protein>
<evidence type="ECO:0000256" key="3">
    <source>
        <dbReference type="ARBA" id="ARBA00022475"/>
    </source>
</evidence>
<dbReference type="PANTHER" id="PTHR10110">
    <property type="entry name" value="SODIUM/HYDROGEN EXCHANGER"/>
    <property type="match status" value="1"/>
</dbReference>
<comment type="caution">
    <text evidence="12">The sequence shown here is derived from an EMBL/GenBank/DDBJ whole genome shotgun (WGS) entry which is preliminary data.</text>
</comment>
<keyword evidence="6" id="KW-0915">Sodium</keyword>
<evidence type="ECO:0000259" key="11">
    <source>
        <dbReference type="Pfam" id="PF00999"/>
    </source>
</evidence>
<feature type="transmembrane region" description="Helical" evidence="10">
    <location>
        <begin position="183"/>
        <end position="202"/>
    </location>
</feature>
<keyword evidence="2" id="KW-0813">Transport</keyword>
<evidence type="ECO:0000256" key="2">
    <source>
        <dbReference type="ARBA" id="ARBA00022448"/>
    </source>
</evidence>
<feature type="transmembrane region" description="Helical" evidence="10">
    <location>
        <begin position="346"/>
        <end position="371"/>
    </location>
</feature>
<evidence type="ECO:0000256" key="5">
    <source>
        <dbReference type="ARBA" id="ARBA00022989"/>
    </source>
</evidence>
<evidence type="ECO:0000256" key="10">
    <source>
        <dbReference type="SAM" id="Phobius"/>
    </source>
</evidence>
<dbReference type="Proteomes" id="UP001596289">
    <property type="component" value="Unassembled WGS sequence"/>
</dbReference>
<reference evidence="13" key="1">
    <citation type="journal article" date="2019" name="Int. J. Syst. Evol. Microbiol.">
        <title>The Global Catalogue of Microorganisms (GCM) 10K type strain sequencing project: providing services to taxonomists for standard genome sequencing and annotation.</title>
        <authorList>
            <consortium name="The Broad Institute Genomics Platform"/>
            <consortium name="The Broad Institute Genome Sequencing Center for Infectious Disease"/>
            <person name="Wu L."/>
            <person name="Ma J."/>
        </authorList>
    </citation>
    <scope>NUCLEOTIDE SEQUENCE [LARGE SCALE GENOMIC DNA]</scope>
    <source>
        <strain evidence="13">CCM 8904</strain>
    </source>
</reference>
<proteinExistence type="predicted"/>
<feature type="transmembrane region" description="Helical" evidence="10">
    <location>
        <begin position="308"/>
        <end position="334"/>
    </location>
</feature>
<gene>
    <name evidence="12" type="ORF">ACFQGP_10585</name>
</gene>
<evidence type="ECO:0000256" key="4">
    <source>
        <dbReference type="ARBA" id="ARBA00022692"/>
    </source>
</evidence>
<feature type="transmembrane region" description="Helical" evidence="10">
    <location>
        <begin position="280"/>
        <end position="301"/>
    </location>
</feature>
<keyword evidence="3" id="KW-1003">Cell membrane</keyword>
<organism evidence="12 13">
    <name type="scientific">Loigolactobacillus jiayinensis</name>
    <dbReference type="NCBI Taxonomy" id="2486016"/>
    <lineage>
        <taxon>Bacteria</taxon>
        <taxon>Bacillati</taxon>
        <taxon>Bacillota</taxon>
        <taxon>Bacilli</taxon>
        <taxon>Lactobacillales</taxon>
        <taxon>Lactobacillaceae</taxon>
        <taxon>Loigolactobacillus</taxon>
    </lineage>
</organism>
<evidence type="ECO:0000313" key="13">
    <source>
        <dbReference type="Proteomes" id="UP001596289"/>
    </source>
</evidence>
<sequence length="663" mass="74688">MEAVFAIVLLLGAVITANILYGLYDRIPLAFYQIGIGLVFTLLPLYHNYRLDPSIFLYAIITPLMFNDAQNTSRRSLSRNLSTTLSLAITLVLVTVLVLGFSIHALWPLFTLPLAFALGAIVSPTDAVAVKSITANVGLPQRILNTLENESLFNDATGIVALELSLAALRTGHFSVTQGVLEFLYVFFGGLLIGAVLGYLIVSLRILLRRRNIGAVQILLPIQLLAPFIVYFVAESVGTSGILAAVAAGLIHGVEHDHLQLTSTKVQFVSQTTWQIISDILNGFVFVLLGLTLPTVVVTLINQHTVQIFILLGIAVLIYLITSILRFIWVYFGFIKINLHHYPKQMISALIATGGIHGTVTLSMALSLPFIVAGHSFPMRNELIFVAASVILLSLLVPTFVMPLLLPKPAQIAPQLDLHLVRNDMLDYAISQLKNGNTTPAQQAVLETLYQQKEDYTRPDREQVRQFFSQAQAAEQTALTEIKQRGELTPELEAWYQRFLTSSDYMTQISTGRFLLLRLKLIFKFRGRFFHRKYRANTQSPQFKQQREQFVKKIKQQRQQLALIEEYGYNAVASFLNQQTTPETYPAVALVRQSYNVRHRRFSNTEAANQEQMHLFIAAFQSEYDFVEQQLREEKITTIIASQLREQISYDEIVYMQNSRTDE</sequence>
<feature type="domain" description="Cation/H+ exchanger transmembrane" evidence="11">
    <location>
        <begin position="10"/>
        <end position="405"/>
    </location>
</feature>
<evidence type="ECO:0000256" key="7">
    <source>
        <dbReference type="ARBA" id="ARBA00023065"/>
    </source>
</evidence>
<keyword evidence="8 10" id="KW-0472">Membrane</keyword>
<keyword evidence="9" id="KW-0739">Sodium transport</keyword>
<dbReference type="Gene3D" id="6.10.140.1330">
    <property type="match status" value="1"/>
</dbReference>
<keyword evidence="13" id="KW-1185">Reference proteome</keyword>
<dbReference type="InterPro" id="IPR006153">
    <property type="entry name" value="Cation/H_exchanger_TM"/>
</dbReference>
<feature type="transmembrane region" description="Helical" evidence="10">
    <location>
        <begin position="6"/>
        <end position="24"/>
    </location>
</feature>
<feature type="transmembrane region" description="Helical" evidence="10">
    <location>
        <begin position="85"/>
        <end position="107"/>
    </location>
</feature>
<keyword evidence="7" id="KW-0406">Ion transport</keyword>
<feature type="transmembrane region" description="Helical" evidence="10">
    <location>
        <begin position="31"/>
        <end position="49"/>
    </location>
</feature>
<evidence type="ECO:0000313" key="12">
    <source>
        <dbReference type="EMBL" id="MFC6171010.1"/>
    </source>
</evidence>
<feature type="transmembrane region" description="Helical" evidence="10">
    <location>
        <begin position="383"/>
        <end position="406"/>
    </location>
</feature>
<keyword evidence="4 10" id="KW-0812">Transmembrane</keyword>
<dbReference type="InterPro" id="IPR018422">
    <property type="entry name" value="Cation/H_exchanger_CPA1"/>
</dbReference>
<dbReference type="Pfam" id="PF00999">
    <property type="entry name" value="Na_H_Exchanger"/>
    <property type="match status" value="1"/>
</dbReference>
<evidence type="ECO:0000256" key="9">
    <source>
        <dbReference type="ARBA" id="ARBA00023201"/>
    </source>
</evidence>
<evidence type="ECO:0000256" key="1">
    <source>
        <dbReference type="ARBA" id="ARBA00004651"/>
    </source>
</evidence>